<feature type="transmembrane region" description="Helical" evidence="1">
    <location>
        <begin position="5"/>
        <end position="22"/>
    </location>
</feature>
<dbReference type="Gene3D" id="2.70.70.10">
    <property type="entry name" value="Glucose Permease (Domain IIA)"/>
    <property type="match status" value="1"/>
</dbReference>
<dbReference type="CDD" id="cd12797">
    <property type="entry name" value="M23_peptidase"/>
    <property type="match status" value="1"/>
</dbReference>
<dbReference type="EMBL" id="WUUL01000004">
    <property type="protein sequence ID" value="MXQ53735.1"/>
    <property type="molecule type" value="Genomic_DNA"/>
</dbReference>
<proteinExistence type="predicted"/>
<dbReference type="InterPro" id="IPR050570">
    <property type="entry name" value="Cell_wall_metabolism_enzyme"/>
</dbReference>
<protein>
    <submittedName>
        <fullName evidence="3">Peptidoglycan DD-metalloendopeptidase family protein</fullName>
    </submittedName>
</protein>
<dbReference type="Pfam" id="PF01551">
    <property type="entry name" value="Peptidase_M23"/>
    <property type="match status" value="1"/>
</dbReference>
<dbReference type="GO" id="GO:0004222">
    <property type="term" value="F:metalloendopeptidase activity"/>
    <property type="evidence" value="ECO:0007669"/>
    <property type="project" value="TreeGrafter"/>
</dbReference>
<comment type="caution">
    <text evidence="3">The sequence shown here is derived from an EMBL/GenBank/DDBJ whole genome shotgun (WGS) entry which is preliminary data.</text>
</comment>
<dbReference type="Proteomes" id="UP000430692">
    <property type="component" value="Unassembled WGS sequence"/>
</dbReference>
<keyword evidence="4" id="KW-1185">Reference proteome</keyword>
<name>A0A6I4VU92_9BACL</name>
<evidence type="ECO:0000256" key="1">
    <source>
        <dbReference type="SAM" id="Phobius"/>
    </source>
</evidence>
<dbReference type="PANTHER" id="PTHR21666">
    <property type="entry name" value="PEPTIDASE-RELATED"/>
    <property type="match status" value="1"/>
</dbReference>
<organism evidence="3 4">
    <name type="scientific">Shimazuella alba</name>
    <dbReference type="NCBI Taxonomy" id="2690964"/>
    <lineage>
        <taxon>Bacteria</taxon>
        <taxon>Bacillati</taxon>
        <taxon>Bacillota</taxon>
        <taxon>Bacilli</taxon>
        <taxon>Bacillales</taxon>
        <taxon>Thermoactinomycetaceae</taxon>
        <taxon>Shimazuella</taxon>
    </lineage>
</organism>
<dbReference type="SUPFAM" id="SSF51261">
    <property type="entry name" value="Duplicated hybrid motif"/>
    <property type="match status" value="1"/>
</dbReference>
<dbReference type="AlphaFoldDB" id="A0A6I4VU92"/>
<keyword evidence="1" id="KW-0812">Transmembrane</keyword>
<keyword evidence="1" id="KW-0472">Membrane</keyword>
<gene>
    <name evidence="3" type="ORF">GSM42_08355</name>
</gene>
<evidence type="ECO:0000313" key="4">
    <source>
        <dbReference type="Proteomes" id="UP000430692"/>
    </source>
</evidence>
<evidence type="ECO:0000313" key="3">
    <source>
        <dbReference type="EMBL" id="MXQ53735.1"/>
    </source>
</evidence>
<sequence length="355" mass="40350">MKKFAFLWMFGTLMFISIYLSLPPKYTPLLQSLLYQDKPAFQTKNIDSKEALTQLQEIPKRRLGEMDYYSLNHMMEYGIVQGKVDSKQEICYIYRGNHHYQLERNIPVLLHNGLYEGIAASAVFLDKHCYLPQIVAKKMVEESSKPVSKQSESSKVSSYDAKQVAKHLSFLRSPIPGAHVSSVDSSLPGAKRAYRNGIHEGLDWYTFGTGKVINTHTPVLSMGSGVVVRADHDYQEMSPKERGEWLILGRQNNGQTPMYILDKLRGRTVWIQFENGVMARYCHLSRISATVKVGEKVHTGDVLGYVGNSGTSDGVLKNNQGLHLHLDILIHGQWLWGKYTVKERRMILESVFNHS</sequence>
<dbReference type="RefSeq" id="WP_160801084.1">
    <property type="nucleotide sequence ID" value="NZ_WUUL01000004.1"/>
</dbReference>
<feature type="domain" description="M23ase beta-sheet core" evidence="2">
    <location>
        <begin position="213"/>
        <end position="333"/>
    </location>
</feature>
<evidence type="ECO:0000259" key="2">
    <source>
        <dbReference type="Pfam" id="PF01551"/>
    </source>
</evidence>
<dbReference type="InterPro" id="IPR016047">
    <property type="entry name" value="M23ase_b-sheet_dom"/>
</dbReference>
<keyword evidence="1" id="KW-1133">Transmembrane helix</keyword>
<dbReference type="PANTHER" id="PTHR21666:SF270">
    <property type="entry name" value="MUREIN HYDROLASE ACTIVATOR ENVC"/>
    <property type="match status" value="1"/>
</dbReference>
<reference evidence="3 4" key="1">
    <citation type="submission" date="2019-12" db="EMBL/GenBank/DDBJ databases">
        <title>Whole-genome analyses of novel actinobacteria.</title>
        <authorList>
            <person name="Sahin N."/>
            <person name="Saygin H."/>
        </authorList>
    </citation>
    <scope>NUCLEOTIDE SEQUENCE [LARGE SCALE GENOMIC DNA]</scope>
    <source>
        <strain evidence="3 4">KC615</strain>
    </source>
</reference>
<accession>A0A6I4VU92</accession>
<dbReference type="InterPro" id="IPR011055">
    <property type="entry name" value="Dup_hybrid_motif"/>
</dbReference>